<evidence type="ECO:0000313" key="3">
    <source>
        <dbReference type="Proteomes" id="UP000613030"/>
    </source>
</evidence>
<protein>
    <submittedName>
        <fullName evidence="2">Redoxin domain-containing protein</fullName>
    </submittedName>
</protein>
<feature type="domain" description="Thioredoxin" evidence="1">
    <location>
        <begin position="40"/>
        <end position="173"/>
    </location>
</feature>
<sequence>MKNRNLLPLLLLLAVACGKPTTNQETSKQVKADSTPAVPAPPASDLPNLVVNLVNGAPVNLKDLKGKTILILFQPDCDHCQRESTAIRDNMSAFEDYEVYFISASSVEESVEFAKTYKFKDQINVHFALTTVENVIDTFGSISAPSLYVYSAEHLLIKHFNGETPIDDILKVL</sequence>
<dbReference type="InterPro" id="IPR000866">
    <property type="entry name" value="AhpC/TSA"/>
</dbReference>
<dbReference type="SUPFAM" id="SSF52833">
    <property type="entry name" value="Thioredoxin-like"/>
    <property type="match status" value="1"/>
</dbReference>
<dbReference type="Gene3D" id="3.40.30.10">
    <property type="entry name" value="Glutaredoxin"/>
    <property type="match status" value="1"/>
</dbReference>
<organism evidence="2 3">
    <name type="scientific">Chryseolinea lacunae</name>
    <dbReference type="NCBI Taxonomy" id="2801331"/>
    <lineage>
        <taxon>Bacteria</taxon>
        <taxon>Pseudomonadati</taxon>
        <taxon>Bacteroidota</taxon>
        <taxon>Cytophagia</taxon>
        <taxon>Cytophagales</taxon>
        <taxon>Fulvivirgaceae</taxon>
        <taxon>Chryseolinea</taxon>
    </lineage>
</organism>
<dbReference type="PROSITE" id="PS51352">
    <property type="entry name" value="THIOREDOXIN_2"/>
    <property type="match status" value="1"/>
</dbReference>
<reference evidence="2 3" key="1">
    <citation type="submission" date="2021-01" db="EMBL/GenBank/DDBJ databases">
        <title>Chryseolinea sp. Jin1 Genome sequencing and assembly.</title>
        <authorList>
            <person name="Kim I."/>
        </authorList>
    </citation>
    <scope>NUCLEOTIDE SEQUENCE [LARGE SCALE GENOMIC DNA]</scope>
    <source>
        <strain evidence="2 3">Jin1</strain>
    </source>
</reference>
<dbReference type="Pfam" id="PF00578">
    <property type="entry name" value="AhpC-TSA"/>
    <property type="match status" value="1"/>
</dbReference>
<evidence type="ECO:0000313" key="2">
    <source>
        <dbReference type="EMBL" id="MBL0741779.1"/>
    </source>
</evidence>
<accession>A0ABS1KQN0</accession>
<comment type="caution">
    <text evidence="2">The sequence shown here is derived from an EMBL/GenBank/DDBJ whole genome shotgun (WGS) entry which is preliminary data.</text>
</comment>
<dbReference type="PROSITE" id="PS51257">
    <property type="entry name" value="PROKAR_LIPOPROTEIN"/>
    <property type="match status" value="1"/>
</dbReference>
<name>A0ABS1KQN0_9BACT</name>
<proteinExistence type="predicted"/>
<dbReference type="InterPro" id="IPR036249">
    <property type="entry name" value="Thioredoxin-like_sf"/>
</dbReference>
<gene>
    <name evidence="2" type="ORF">JI741_11150</name>
</gene>
<dbReference type="InterPro" id="IPR013766">
    <property type="entry name" value="Thioredoxin_domain"/>
</dbReference>
<dbReference type="Proteomes" id="UP000613030">
    <property type="component" value="Unassembled WGS sequence"/>
</dbReference>
<dbReference type="RefSeq" id="WP_202009277.1">
    <property type="nucleotide sequence ID" value="NZ_JAERRB010000003.1"/>
</dbReference>
<keyword evidence="3" id="KW-1185">Reference proteome</keyword>
<evidence type="ECO:0000259" key="1">
    <source>
        <dbReference type="PROSITE" id="PS51352"/>
    </source>
</evidence>
<dbReference type="EMBL" id="JAERRB010000003">
    <property type="protein sequence ID" value="MBL0741779.1"/>
    <property type="molecule type" value="Genomic_DNA"/>
</dbReference>